<keyword evidence="2" id="KW-1185">Reference proteome</keyword>
<protein>
    <submittedName>
        <fullName evidence="1">Head-tail adaptor protein</fullName>
    </submittedName>
</protein>
<dbReference type="OrthoDB" id="7998779at2"/>
<sequence>MRAGRLKARLAFDAPVRSPAPGGGTVLGWSEKFRCWGSVIAPMTPPQESEMHERVSGGAVVAPVAGLVTVRLSPDTLGVRDDWRIRDIVSGEPGVAMQIRTVSPKLPGVPSLKFGVVWNAPGEE</sequence>
<dbReference type="InterPro" id="IPR038666">
    <property type="entry name" value="SSP1_head-tail_sf"/>
</dbReference>
<organism evidence="1 2">
    <name type="scientific">Paroceanicella profunda</name>
    <dbReference type="NCBI Taxonomy" id="2579971"/>
    <lineage>
        <taxon>Bacteria</taxon>
        <taxon>Pseudomonadati</taxon>
        <taxon>Pseudomonadota</taxon>
        <taxon>Alphaproteobacteria</taxon>
        <taxon>Rhodobacterales</taxon>
        <taxon>Paracoccaceae</taxon>
        <taxon>Paroceanicella</taxon>
    </lineage>
</organism>
<dbReference type="RefSeq" id="WP_138579634.1">
    <property type="nucleotide sequence ID" value="NZ_CP040818.1"/>
</dbReference>
<gene>
    <name evidence="1" type="ORF">FDP22_12585</name>
</gene>
<name>A0A5B8FY59_9RHOB</name>
<dbReference type="KEGG" id="ppru:FDP22_12585"/>
<dbReference type="InterPro" id="IPR008767">
    <property type="entry name" value="Phage_SPP1_head-tail_adaptor"/>
</dbReference>
<reference evidence="1 2" key="1">
    <citation type="submission" date="2019-06" db="EMBL/GenBank/DDBJ databases">
        <title>Genome sequence of Rhodobacteraceae bacterium D4M1.</title>
        <authorList>
            <person name="Cao J."/>
        </authorList>
    </citation>
    <scope>NUCLEOTIDE SEQUENCE [LARGE SCALE GENOMIC DNA]</scope>
    <source>
        <strain evidence="1 2">D4M1</strain>
    </source>
</reference>
<dbReference type="Gene3D" id="2.40.10.270">
    <property type="entry name" value="Bacteriophage SPP1 head-tail adaptor protein"/>
    <property type="match status" value="1"/>
</dbReference>
<evidence type="ECO:0000313" key="1">
    <source>
        <dbReference type="EMBL" id="QDL92544.1"/>
    </source>
</evidence>
<accession>A0A5B8FY59</accession>
<proteinExistence type="predicted"/>
<dbReference type="EMBL" id="CP040818">
    <property type="protein sequence ID" value="QDL92544.1"/>
    <property type="molecule type" value="Genomic_DNA"/>
</dbReference>
<dbReference type="Pfam" id="PF05521">
    <property type="entry name" value="Phage_HCP"/>
    <property type="match status" value="1"/>
</dbReference>
<dbReference type="AlphaFoldDB" id="A0A5B8FY59"/>
<dbReference type="Proteomes" id="UP000305888">
    <property type="component" value="Chromosome"/>
</dbReference>
<evidence type="ECO:0000313" key="2">
    <source>
        <dbReference type="Proteomes" id="UP000305888"/>
    </source>
</evidence>